<gene>
    <name evidence="1" type="ORF">BU16DRAFT_160605</name>
</gene>
<dbReference type="AlphaFoldDB" id="A0A6A6QBG4"/>
<protein>
    <submittedName>
        <fullName evidence="1">Uncharacterized protein</fullName>
    </submittedName>
</protein>
<sequence>MPAALRAFWGKEWEFCLTCIKFIRLGRHNEQMGSPSYLWIGYLHKFLHHISVTSRISFSFSYKSFAIYIIASLQSSSWYKM</sequence>
<keyword evidence="2" id="KW-1185">Reference proteome</keyword>
<accession>A0A6A6QBG4</accession>
<proteinExistence type="predicted"/>
<evidence type="ECO:0000313" key="2">
    <source>
        <dbReference type="Proteomes" id="UP000799750"/>
    </source>
</evidence>
<evidence type="ECO:0000313" key="1">
    <source>
        <dbReference type="EMBL" id="KAF2489612.1"/>
    </source>
</evidence>
<dbReference type="Proteomes" id="UP000799750">
    <property type="component" value="Unassembled WGS sequence"/>
</dbReference>
<name>A0A6A6QBG4_9PEZI</name>
<organism evidence="1 2">
    <name type="scientific">Lophium mytilinum</name>
    <dbReference type="NCBI Taxonomy" id="390894"/>
    <lineage>
        <taxon>Eukaryota</taxon>
        <taxon>Fungi</taxon>
        <taxon>Dikarya</taxon>
        <taxon>Ascomycota</taxon>
        <taxon>Pezizomycotina</taxon>
        <taxon>Dothideomycetes</taxon>
        <taxon>Pleosporomycetidae</taxon>
        <taxon>Mytilinidiales</taxon>
        <taxon>Mytilinidiaceae</taxon>
        <taxon>Lophium</taxon>
    </lineage>
</organism>
<dbReference type="EMBL" id="MU004198">
    <property type="protein sequence ID" value="KAF2489612.1"/>
    <property type="molecule type" value="Genomic_DNA"/>
</dbReference>
<reference evidence="1" key="1">
    <citation type="journal article" date="2020" name="Stud. Mycol.">
        <title>101 Dothideomycetes genomes: a test case for predicting lifestyles and emergence of pathogens.</title>
        <authorList>
            <person name="Haridas S."/>
            <person name="Albert R."/>
            <person name="Binder M."/>
            <person name="Bloem J."/>
            <person name="Labutti K."/>
            <person name="Salamov A."/>
            <person name="Andreopoulos B."/>
            <person name="Baker S."/>
            <person name="Barry K."/>
            <person name="Bills G."/>
            <person name="Bluhm B."/>
            <person name="Cannon C."/>
            <person name="Castanera R."/>
            <person name="Culley D."/>
            <person name="Daum C."/>
            <person name="Ezra D."/>
            <person name="Gonzalez J."/>
            <person name="Henrissat B."/>
            <person name="Kuo A."/>
            <person name="Liang C."/>
            <person name="Lipzen A."/>
            <person name="Lutzoni F."/>
            <person name="Magnuson J."/>
            <person name="Mondo S."/>
            <person name="Nolan M."/>
            <person name="Ohm R."/>
            <person name="Pangilinan J."/>
            <person name="Park H.-J."/>
            <person name="Ramirez L."/>
            <person name="Alfaro M."/>
            <person name="Sun H."/>
            <person name="Tritt A."/>
            <person name="Yoshinaga Y."/>
            <person name="Zwiers L.-H."/>
            <person name="Turgeon B."/>
            <person name="Goodwin S."/>
            <person name="Spatafora J."/>
            <person name="Crous P."/>
            <person name="Grigoriev I."/>
        </authorList>
    </citation>
    <scope>NUCLEOTIDE SEQUENCE</scope>
    <source>
        <strain evidence="1">CBS 269.34</strain>
    </source>
</reference>